<sequence>MHMPQEQLRYALLFPGRRRKTSDVVECSRRIHMQESRACLQKPPNSAEVVSLSHNVRHSSRDNHRPTLAVSELFRLRLSGFPAVTDLQHLKPEHLRRRVEDLDLDAKANKQRSVFGGLATQLVLQRSNPVLVSLVPAGDIAKHLRMADSATLGNHRPLFVVFKLERPAGSTCSGELGKLLYQGSPTLRSTSIVVLQSGSENGSKGPGGLRNQ</sequence>
<reference evidence="1" key="1">
    <citation type="journal article" date="2023" name="IMA Fungus">
        <title>Comparative genomic study of the Penicillium genus elucidates a diverse pangenome and 15 lateral gene transfer events.</title>
        <authorList>
            <person name="Petersen C."/>
            <person name="Sorensen T."/>
            <person name="Nielsen M.R."/>
            <person name="Sondergaard T.E."/>
            <person name="Sorensen J.L."/>
            <person name="Fitzpatrick D.A."/>
            <person name="Frisvad J.C."/>
            <person name="Nielsen K.L."/>
        </authorList>
    </citation>
    <scope>NUCLEOTIDE SEQUENCE</scope>
    <source>
        <strain evidence="1">IBT 17514</strain>
    </source>
</reference>
<evidence type="ECO:0000313" key="1">
    <source>
        <dbReference type="EMBL" id="KAJ5740227.1"/>
    </source>
</evidence>
<organism evidence="1 2">
    <name type="scientific">Penicillium malachiteum</name>
    <dbReference type="NCBI Taxonomy" id="1324776"/>
    <lineage>
        <taxon>Eukaryota</taxon>
        <taxon>Fungi</taxon>
        <taxon>Dikarya</taxon>
        <taxon>Ascomycota</taxon>
        <taxon>Pezizomycotina</taxon>
        <taxon>Eurotiomycetes</taxon>
        <taxon>Eurotiomycetidae</taxon>
        <taxon>Eurotiales</taxon>
        <taxon>Aspergillaceae</taxon>
        <taxon>Penicillium</taxon>
    </lineage>
</organism>
<accession>A0AAD6HW18</accession>
<dbReference type="Proteomes" id="UP001215712">
    <property type="component" value="Unassembled WGS sequence"/>
</dbReference>
<protein>
    <submittedName>
        <fullName evidence="1">Uncharacterized protein</fullName>
    </submittedName>
</protein>
<proteinExistence type="predicted"/>
<keyword evidence="2" id="KW-1185">Reference proteome</keyword>
<dbReference type="AlphaFoldDB" id="A0AAD6HW18"/>
<reference evidence="1" key="2">
    <citation type="submission" date="2023-01" db="EMBL/GenBank/DDBJ databases">
        <authorList>
            <person name="Petersen C."/>
        </authorList>
    </citation>
    <scope>NUCLEOTIDE SEQUENCE</scope>
    <source>
        <strain evidence="1">IBT 17514</strain>
    </source>
</reference>
<gene>
    <name evidence="1" type="ORF">N7493_000099</name>
</gene>
<comment type="caution">
    <text evidence="1">The sequence shown here is derived from an EMBL/GenBank/DDBJ whole genome shotgun (WGS) entry which is preliminary data.</text>
</comment>
<name>A0AAD6HW18_9EURO</name>
<dbReference type="EMBL" id="JAQJAN010000001">
    <property type="protein sequence ID" value="KAJ5740227.1"/>
    <property type="molecule type" value="Genomic_DNA"/>
</dbReference>
<evidence type="ECO:0000313" key="2">
    <source>
        <dbReference type="Proteomes" id="UP001215712"/>
    </source>
</evidence>